<evidence type="ECO:0000313" key="2">
    <source>
        <dbReference type="Proteomes" id="UP000014629"/>
    </source>
</evidence>
<comment type="caution">
    <text evidence="1">The sequence shown here is derived from an EMBL/GenBank/DDBJ whole genome shotgun (WGS) entry which is preliminary data.</text>
</comment>
<dbReference type="PATRIC" id="fig|1286094.4.peg.6404"/>
<dbReference type="AlphaFoldDB" id="S3ZBD4"/>
<keyword evidence="2" id="KW-1185">Reference proteome</keyword>
<sequence length="100" mass="10762">MHLADRHTKVRARALRARHIRLVPADGLPALSTLGAGGRRACVRCGHETYSLRRHYPVTGSAVDAAVSVRSEPVPARSYGGQRPLSPVLRAPAIAKVPPR</sequence>
<reference evidence="1 2" key="1">
    <citation type="submission" date="2013-02" db="EMBL/GenBank/DDBJ databases">
        <title>Draft Genome Sequence of Streptomyces aurantiacus, Which Produces Setomimycin.</title>
        <authorList>
            <person name="Gruening B.A."/>
            <person name="Praeg A."/>
            <person name="Erxleben A."/>
            <person name="Guenther S."/>
            <person name="Mueller M."/>
        </authorList>
    </citation>
    <scope>NUCLEOTIDE SEQUENCE [LARGE SCALE GENOMIC DNA]</scope>
    <source>
        <strain evidence="1 2">JA 4570</strain>
    </source>
</reference>
<organism evidence="1 2">
    <name type="scientific">Streptomyces aurantiacus JA 4570</name>
    <dbReference type="NCBI Taxonomy" id="1286094"/>
    <lineage>
        <taxon>Bacteria</taxon>
        <taxon>Bacillati</taxon>
        <taxon>Actinomycetota</taxon>
        <taxon>Actinomycetes</taxon>
        <taxon>Kitasatosporales</taxon>
        <taxon>Streptomycetaceae</taxon>
        <taxon>Streptomyces</taxon>
        <taxon>Streptomyces aurantiacus group</taxon>
    </lineage>
</organism>
<name>S3ZBD4_9ACTN</name>
<dbReference type="EMBL" id="AOPZ01000412">
    <property type="protein sequence ID" value="EPH40443.1"/>
    <property type="molecule type" value="Genomic_DNA"/>
</dbReference>
<accession>S3ZBD4</accession>
<proteinExistence type="predicted"/>
<dbReference type="Proteomes" id="UP000014629">
    <property type="component" value="Unassembled WGS sequence"/>
</dbReference>
<protein>
    <submittedName>
        <fullName evidence="1">Uncharacterized protein</fullName>
    </submittedName>
</protein>
<gene>
    <name evidence="1" type="ORF">STRAU_6480</name>
</gene>
<evidence type="ECO:0000313" key="1">
    <source>
        <dbReference type="EMBL" id="EPH40443.1"/>
    </source>
</evidence>